<keyword evidence="2" id="KW-1185">Reference proteome</keyword>
<proteinExistence type="predicted"/>
<accession>A0A1H5SCH5</accession>
<organism evidence="1 2">
    <name type="scientific">Caloramator fervidus</name>
    <dbReference type="NCBI Taxonomy" id="29344"/>
    <lineage>
        <taxon>Bacteria</taxon>
        <taxon>Bacillati</taxon>
        <taxon>Bacillota</taxon>
        <taxon>Clostridia</taxon>
        <taxon>Eubacteriales</taxon>
        <taxon>Clostridiaceae</taxon>
        <taxon>Caloramator</taxon>
    </lineage>
</organism>
<dbReference type="AlphaFoldDB" id="A0A1H5SCH5"/>
<name>A0A1H5SCH5_9CLOT</name>
<sequence>MIKLTGFNNVEFYLNCELIEKIEVTPDTVITTVNGKKFVVKETPEEIIKKIIEFKRKFMLSLPEVVK</sequence>
<keyword evidence="1" id="KW-0969">Cilium</keyword>
<evidence type="ECO:0000313" key="2">
    <source>
        <dbReference type="Proteomes" id="UP000242850"/>
    </source>
</evidence>
<dbReference type="Pfam" id="PF06289">
    <property type="entry name" value="FlbD"/>
    <property type="match status" value="1"/>
</dbReference>
<gene>
    <name evidence="1" type="ORF">SAMN05660865_00337</name>
</gene>
<dbReference type="OrthoDB" id="9799862at2"/>
<evidence type="ECO:0000313" key="1">
    <source>
        <dbReference type="EMBL" id="SEF48130.1"/>
    </source>
</evidence>
<reference evidence="2" key="1">
    <citation type="submission" date="2016-10" db="EMBL/GenBank/DDBJ databases">
        <authorList>
            <person name="Varghese N."/>
            <person name="Submissions S."/>
        </authorList>
    </citation>
    <scope>NUCLEOTIDE SEQUENCE [LARGE SCALE GENOMIC DNA]</scope>
    <source>
        <strain evidence="2">DSM 5463</strain>
    </source>
</reference>
<dbReference type="Proteomes" id="UP000242850">
    <property type="component" value="Unassembled WGS sequence"/>
</dbReference>
<dbReference type="PANTHER" id="PTHR39185:SF1">
    <property type="entry name" value="SWARMING MOTILITY PROTEIN SWRD"/>
    <property type="match status" value="1"/>
</dbReference>
<dbReference type="EMBL" id="FNUK01000002">
    <property type="protein sequence ID" value="SEF48130.1"/>
    <property type="molecule type" value="Genomic_DNA"/>
</dbReference>
<keyword evidence="1" id="KW-0282">Flagellum</keyword>
<keyword evidence="1" id="KW-0966">Cell projection</keyword>
<dbReference type="RefSeq" id="WP_103895354.1">
    <property type="nucleotide sequence ID" value="NZ_FNUK01000002.1"/>
</dbReference>
<dbReference type="PANTHER" id="PTHR39185">
    <property type="entry name" value="SWARMING MOTILITY PROTEIN SWRD"/>
    <property type="match status" value="1"/>
</dbReference>
<dbReference type="InterPro" id="IPR009384">
    <property type="entry name" value="SwrD-like"/>
</dbReference>
<protein>
    <submittedName>
        <fullName evidence="1">Flagellar protein FlbD</fullName>
    </submittedName>
</protein>